<dbReference type="SUPFAM" id="SSF52047">
    <property type="entry name" value="RNI-like"/>
    <property type="match status" value="1"/>
</dbReference>
<dbReference type="eggNOG" id="ENOG502SZVX">
    <property type="taxonomic scope" value="Eukaryota"/>
</dbReference>
<dbReference type="CDD" id="cd22160">
    <property type="entry name" value="F-box_AtFBL13-like"/>
    <property type="match status" value="1"/>
</dbReference>
<evidence type="ECO:0000313" key="2">
    <source>
        <dbReference type="EMBL" id="AES69172.1"/>
    </source>
</evidence>
<reference evidence="6" key="4">
    <citation type="journal article" date="2018" name="Nat. Plants">
        <title>Whole-genome landscape of Medicago truncatula symbiotic genes.</title>
        <authorList>
            <person name="Pecrix Y."/>
            <person name="Staton S.E."/>
            <person name="Sallet E."/>
            <person name="Lelandais-Briere C."/>
            <person name="Moreau S."/>
            <person name="Carrere S."/>
            <person name="Blein T."/>
            <person name="Jardinaud M.F."/>
            <person name="Latrasse D."/>
            <person name="Zouine M."/>
            <person name="Zahm M."/>
            <person name="Kreplak J."/>
            <person name="Mayjonade B."/>
            <person name="Satge C."/>
            <person name="Perez M."/>
            <person name="Cauet S."/>
            <person name="Marande W."/>
            <person name="Chantry-Darmon C."/>
            <person name="Lopez-Roques C."/>
            <person name="Bouchez O."/>
            <person name="Berard A."/>
            <person name="Debelle F."/>
            <person name="Munos S."/>
            <person name="Bendahmane A."/>
            <person name="Berges H."/>
            <person name="Niebel A."/>
            <person name="Buitink J."/>
            <person name="Frugier F."/>
            <person name="Benhamed M."/>
            <person name="Crespi M."/>
            <person name="Gouzy J."/>
            <person name="Gamas P."/>
        </authorList>
    </citation>
    <scope>NUCLEOTIDE SEQUENCE [LARGE SCALE GENOMIC DNA]</scope>
    <source>
        <strain evidence="6">cv. Jemalong A17</strain>
    </source>
</reference>
<dbReference type="SUPFAM" id="SSF81383">
    <property type="entry name" value="F-box domain"/>
    <property type="match status" value="1"/>
</dbReference>
<evidence type="ECO:0000313" key="6">
    <source>
        <dbReference type="Proteomes" id="UP000265566"/>
    </source>
</evidence>
<proteinExistence type="predicted"/>
<dbReference type="InterPro" id="IPR036047">
    <property type="entry name" value="F-box-like_dom_sf"/>
</dbReference>
<dbReference type="PaxDb" id="3880-AES69172"/>
<reference evidence="2 5" key="1">
    <citation type="journal article" date="2011" name="Nature">
        <title>The Medicago genome provides insight into the evolution of rhizobial symbioses.</title>
        <authorList>
            <person name="Young N.D."/>
            <person name="Debelle F."/>
            <person name="Oldroyd G.E."/>
            <person name="Geurts R."/>
            <person name="Cannon S.B."/>
            <person name="Udvardi M.K."/>
            <person name="Benedito V.A."/>
            <person name="Mayer K.F."/>
            <person name="Gouzy J."/>
            <person name="Schoof H."/>
            <person name="Van de Peer Y."/>
            <person name="Proost S."/>
            <person name="Cook D.R."/>
            <person name="Meyers B.C."/>
            <person name="Spannagl M."/>
            <person name="Cheung F."/>
            <person name="De Mita S."/>
            <person name="Krishnakumar V."/>
            <person name="Gundlach H."/>
            <person name="Zhou S."/>
            <person name="Mudge J."/>
            <person name="Bharti A.K."/>
            <person name="Murray J.D."/>
            <person name="Naoumkina M.A."/>
            <person name="Rosen B."/>
            <person name="Silverstein K.A."/>
            <person name="Tang H."/>
            <person name="Rombauts S."/>
            <person name="Zhao P.X."/>
            <person name="Zhou P."/>
            <person name="Barbe V."/>
            <person name="Bardou P."/>
            <person name="Bechner M."/>
            <person name="Bellec A."/>
            <person name="Berger A."/>
            <person name="Berges H."/>
            <person name="Bidwell S."/>
            <person name="Bisseling T."/>
            <person name="Choisne N."/>
            <person name="Couloux A."/>
            <person name="Denny R."/>
            <person name="Deshpande S."/>
            <person name="Dai X."/>
            <person name="Doyle J.J."/>
            <person name="Dudez A.M."/>
            <person name="Farmer A.D."/>
            <person name="Fouteau S."/>
            <person name="Franken C."/>
            <person name="Gibelin C."/>
            <person name="Gish J."/>
            <person name="Goldstein S."/>
            <person name="Gonzalez A.J."/>
            <person name="Green P.J."/>
            <person name="Hallab A."/>
            <person name="Hartog M."/>
            <person name="Hua A."/>
            <person name="Humphray S.J."/>
            <person name="Jeong D.H."/>
            <person name="Jing Y."/>
            <person name="Jocker A."/>
            <person name="Kenton S.M."/>
            <person name="Kim D.J."/>
            <person name="Klee K."/>
            <person name="Lai H."/>
            <person name="Lang C."/>
            <person name="Lin S."/>
            <person name="Macmil S.L."/>
            <person name="Magdelenat G."/>
            <person name="Matthews L."/>
            <person name="McCorrison J."/>
            <person name="Monaghan E.L."/>
            <person name="Mun J.H."/>
            <person name="Najar F.Z."/>
            <person name="Nicholson C."/>
            <person name="Noirot C."/>
            <person name="O'Bleness M."/>
            <person name="Paule C.R."/>
            <person name="Poulain J."/>
            <person name="Prion F."/>
            <person name="Qin B."/>
            <person name="Qu C."/>
            <person name="Retzel E.F."/>
            <person name="Riddle C."/>
            <person name="Sallet E."/>
            <person name="Samain S."/>
            <person name="Samson N."/>
            <person name="Sanders I."/>
            <person name="Saurat O."/>
            <person name="Scarpelli C."/>
            <person name="Schiex T."/>
            <person name="Segurens B."/>
            <person name="Severin A.J."/>
            <person name="Sherrier D.J."/>
            <person name="Shi R."/>
            <person name="Sims S."/>
            <person name="Singer S.R."/>
            <person name="Sinharoy S."/>
            <person name="Sterck L."/>
            <person name="Viollet A."/>
            <person name="Wang B.B."/>
            <person name="Wang K."/>
            <person name="Wang M."/>
            <person name="Wang X."/>
            <person name="Warfsmann J."/>
            <person name="Weissenbach J."/>
            <person name="White D.D."/>
            <person name="White J.D."/>
            <person name="Wiley G.B."/>
            <person name="Wincker P."/>
            <person name="Xing Y."/>
            <person name="Yang L."/>
            <person name="Yao Z."/>
            <person name="Ying F."/>
            <person name="Zhai J."/>
            <person name="Zhou L."/>
            <person name="Zuber A."/>
            <person name="Denarie J."/>
            <person name="Dixon R.A."/>
            <person name="May G.D."/>
            <person name="Schwartz D.C."/>
            <person name="Rogers J."/>
            <person name="Quetier F."/>
            <person name="Town C.D."/>
            <person name="Roe B.A."/>
        </authorList>
    </citation>
    <scope>NUCLEOTIDE SEQUENCE [LARGE SCALE GENOMIC DNA]</scope>
    <source>
        <strain evidence="2">A17</strain>
        <strain evidence="4 5">cv. Jemalong A17</strain>
    </source>
</reference>
<dbReference type="PROSITE" id="PS50181">
    <property type="entry name" value="FBOX"/>
    <property type="match status" value="1"/>
</dbReference>
<gene>
    <name evidence="2" type="ordered locus">MTR_3g023470</name>
    <name evidence="3" type="ORF">MtrunA17_Chr3g0085961</name>
</gene>
<dbReference type="HOGENOM" id="CLU_010721_2_0_1"/>
<dbReference type="Proteomes" id="UP000002051">
    <property type="component" value="Chromosome 3"/>
</dbReference>
<dbReference type="InterPro" id="IPR053781">
    <property type="entry name" value="F-box_AtFBL13-like"/>
</dbReference>
<dbReference type="EnsemblPlants" id="AES69172">
    <property type="protein sequence ID" value="AES69172"/>
    <property type="gene ID" value="MTR_3g023470"/>
</dbReference>
<dbReference type="InterPro" id="IPR001810">
    <property type="entry name" value="F-box_dom"/>
</dbReference>
<evidence type="ECO:0000259" key="1">
    <source>
        <dbReference type="PROSITE" id="PS50181"/>
    </source>
</evidence>
<name>G7IWC1_MEDTR</name>
<organism evidence="2 5">
    <name type="scientific">Medicago truncatula</name>
    <name type="common">Barrel medic</name>
    <name type="synonym">Medicago tribuloides</name>
    <dbReference type="NCBI Taxonomy" id="3880"/>
    <lineage>
        <taxon>Eukaryota</taxon>
        <taxon>Viridiplantae</taxon>
        <taxon>Streptophyta</taxon>
        <taxon>Embryophyta</taxon>
        <taxon>Tracheophyta</taxon>
        <taxon>Spermatophyta</taxon>
        <taxon>Magnoliopsida</taxon>
        <taxon>eudicotyledons</taxon>
        <taxon>Gunneridae</taxon>
        <taxon>Pentapetalae</taxon>
        <taxon>rosids</taxon>
        <taxon>fabids</taxon>
        <taxon>Fabales</taxon>
        <taxon>Fabaceae</taxon>
        <taxon>Papilionoideae</taxon>
        <taxon>50 kb inversion clade</taxon>
        <taxon>NPAAA clade</taxon>
        <taxon>Hologalegina</taxon>
        <taxon>IRL clade</taxon>
        <taxon>Trifolieae</taxon>
        <taxon>Medicago</taxon>
    </lineage>
</organism>
<feature type="domain" description="F-box" evidence="1">
    <location>
        <begin position="14"/>
        <end position="67"/>
    </location>
</feature>
<sequence>MKTRRRNYNNDKKEDRISDLPDGLILHILSSLKVKQTVQTSILSKRWKNLWKHLPTLTLTSSHFKTLKAFTKFVTPLLSLRNVPTSLHTLKFIYNGTIDPRLFEKILNYAVSHNVNELQLKGTCDIQQLPSCFFSCNTLTSLRFKVSPKTLSKRILFPNSLNLPSVTSLYLWLVSFRGGDDPFSGFTKLNSLMLSDFKILGEQNLSISSTTLDKLEIEMMFLFENYYKIELSTPNLSTFAFIGTPFHNKLLPCGSHLCSIKCVYIDTYADMCMNLEMDSPAILSWLMELTDIESLAISSTTLQVLSLVPDLLKVKLPSLCNLKSLRVKMKRISYSLFKEQLPTRSKEEFAKLKESFKKGSSSIPDGIVDFLLQNSPSAEVLIIN</sequence>
<dbReference type="STRING" id="3880.G7IWC1"/>
<evidence type="ECO:0000313" key="4">
    <source>
        <dbReference type="EnsemblPlants" id="AES69172"/>
    </source>
</evidence>
<reference evidence="3" key="5">
    <citation type="journal article" date="2018" name="Nat. Plants">
        <title>Whole-genome landscape of Medicago truncatula symbiotic genes.</title>
        <authorList>
            <person name="Pecrix Y."/>
            <person name="Gamas P."/>
            <person name="Carrere S."/>
        </authorList>
    </citation>
    <scope>NUCLEOTIDE SEQUENCE</scope>
    <source>
        <tissue evidence="3">Leaves</tissue>
    </source>
</reference>
<dbReference type="EMBL" id="PSQE01000003">
    <property type="protein sequence ID" value="RHN65992.1"/>
    <property type="molecule type" value="Genomic_DNA"/>
</dbReference>
<accession>G7IWC1</accession>
<reference evidence="4" key="3">
    <citation type="submission" date="2015-04" db="UniProtKB">
        <authorList>
            <consortium name="EnsemblPlants"/>
        </authorList>
    </citation>
    <scope>IDENTIFICATION</scope>
    <source>
        <strain evidence="4">cv. Jemalong A17</strain>
    </source>
</reference>
<dbReference type="PANTHER" id="PTHR32212:SF269">
    <property type="entry name" value="F-BOX_RNI_FBD-LIKE DOMAIN PROTEIN"/>
    <property type="match status" value="1"/>
</dbReference>
<protein>
    <submittedName>
        <fullName evidence="2">Cytochrome C biogenesis protein ccsA</fullName>
    </submittedName>
    <submittedName>
        <fullName evidence="3">Putative F-box domain, leucine-rich repeat domain, L domain-containing protein</fullName>
    </submittedName>
</protein>
<evidence type="ECO:0000313" key="3">
    <source>
        <dbReference type="EMBL" id="RHN65992.1"/>
    </source>
</evidence>
<dbReference type="Pfam" id="PF00646">
    <property type="entry name" value="F-box"/>
    <property type="match status" value="1"/>
</dbReference>
<dbReference type="EMBL" id="CM001219">
    <property type="protein sequence ID" value="AES69172.1"/>
    <property type="molecule type" value="Genomic_DNA"/>
</dbReference>
<dbReference type="PANTHER" id="PTHR32212">
    <property type="entry name" value="CYCLIN-LIKE F-BOX"/>
    <property type="match status" value="1"/>
</dbReference>
<dbReference type="OMA" id="LIHIMEF"/>
<dbReference type="Gramene" id="rna13901">
    <property type="protein sequence ID" value="RHN65992.1"/>
    <property type="gene ID" value="gene13901"/>
</dbReference>
<evidence type="ECO:0000313" key="5">
    <source>
        <dbReference type="Proteomes" id="UP000002051"/>
    </source>
</evidence>
<dbReference type="AlphaFoldDB" id="G7IWC1"/>
<keyword evidence="5" id="KW-1185">Reference proteome</keyword>
<dbReference type="Proteomes" id="UP000265566">
    <property type="component" value="Chromosome 3"/>
</dbReference>
<reference evidence="2 5" key="2">
    <citation type="journal article" date="2014" name="BMC Genomics">
        <title>An improved genome release (version Mt4.0) for the model legume Medicago truncatula.</title>
        <authorList>
            <person name="Tang H."/>
            <person name="Krishnakumar V."/>
            <person name="Bidwell S."/>
            <person name="Rosen B."/>
            <person name="Chan A."/>
            <person name="Zhou S."/>
            <person name="Gentzbittel L."/>
            <person name="Childs K.L."/>
            <person name="Yandell M."/>
            <person name="Gundlach H."/>
            <person name="Mayer K.F."/>
            <person name="Schwartz D.C."/>
            <person name="Town C.D."/>
        </authorList>
    </citation>
    <scope>GENOME REANNOTATION</scope>
    <source>
        <strain evidence="4 5">cv. Jemalong A17</strain>
    </source>
</reference>
<dbReference type="Gene3D" id="1.20.1280.50">
    <property type="match status" value="1"/>
</dbReference>